<evidence type="ECO:0000259" key="10">
    <source>
        <dbReference type="Pfam" id="PF01743"/>
    </source>
</evidence>
<dbReference type="InterPro" id="IPR025866">
    <property type="entry name" value="PolyA_pol_arg_C_dom"/>
</dbReference>
<sequence length="464" mass="52070">MIRKLLRRVFRRDAAKPQAAARSEPAVIAQIRHGIARSRILPAAGKVCDTLQGAGHKAYVVGGAVRDLIAGIEPKDYDVATSATPEQVRELFRRSRIIGRRFRIVHVMIGGETLEVSTFRAAHDPAGETDVHGRVLRDNVFGSQLEDAARRDFTVNALYYDPSNETVIDYHHGVADLKQKTLRMIGDPAQRYREDPVRMLRAVRLAAKLGLTIDPLARAPIREMASLLENVPAARLFDEMLKLLLSGHAVECLTQLREDGLHHGLLPLLDVILEQPLGQRFVWLSLEKTDARVRDDKPVSPGFLFATLLWHEVLAAWDKRKAAGETPQNALFAAMDEVLDAQADKLAITRRIAGDIKDIWALQPRFAQRSGKRPLRVIEQPRFRAGYDFLRLRAESGEIEHDEADWWERFANGSQEERQAMLVPEKGPARKRRRRRRKPAEDGADSGGAASQSDSDPETESESN</sequence>
<feature type="active site" evidence="7">
    <location>
        <position position="78"/>
    </location>
</feature>
<dbReference type="PANTHER" id="PTHR43051">
    <property type="entry name" value="POLYNUCLEOTIDE ADENYLYLTRANSFERASE FAMILY PROTEIN"/>
    <property type="match status" value="1"/>
</dbReference>
<keyword evidence="1 7" id="KW-0507">mRNA processing</keyword>
<dbReference type="SUPFAM" id="SSF81301">
    <property type="entry name" value="Nucleotidyltransferase"/>
    <property type="match status" value="1"/>
</dbReference>
<comment type="function">
    <text evidence="7">Adds poly(A) tail to the 3' end of many RNAs, which usually targets these RNAs for decay. Plays a significant role in the global control of gene expression, through influencing the rate of transcript degradation, and in the general RNA quality control.</text>
</comment>
<evidence type="ECO:0000313" key="14">
    <source>
        <dbReference type="Proteomes" id="UP000807785"/>
    </source>
</evidence>
<dbReference type="SUPFAM" id="SSF81891">
    <property type="entry name" value="Poly A polymerase C-terminal region-like"/>
    <property type="match status" value="1"/>
</dbReference>
<dbReference type="InterPro" id="IPR002646">
    <property type="entry name" value="PolA_pol_head_dom"/>
</dbReference>
<feature type="active site" evidence="7">
    <location>
        <position position="152"/>
    </location>
</feature>
<feature type="domain" description="tRNA nucleotidyltransferase/poly(A) polymerase RNA and SrmB- binding" evidence="12">
    <location>
        <begin position="210"/>
        <end position="271"/>
    </location>
</feature>
<organism evidence="13 14">
    <name type="scientific">Candidatus Methylophosphatis roskildensis</name>
    <dbReference type="NCBI Taxonomy" id="2899263"/>
    <lineage>
        <taxon>Bacteria</taxon>
        <taxon>Pseudomonadati</taxon>
        <taxon>Pseudomonadota</taxon>
        <taxon>Betaproteobacteria</taxon>
        <taxon>Nitrosomonadales</taxon>
        <taxon>Sterolibacteriaceae</taxon>
        <taxon>Candidatus Methylophosphatis</taxon>
    </lineage>
</organism>
<dbReference type="AlphaFoldDB" id="A0A9D7HSE0"/>
<evidence type="ECO:0000256" key="3">
    <source>
        <dbReference type="ARBA" id="ARBA00022741"/>
    </source>
</evidence>
<keyword evidence="2 7" id="KW-0808">Transferase</keyword>
<dbReference type="CDD" id="cd05398">
    <property type="entry name" value="NT_ClassII-CCAase"/>
    <property type="match status" value="1"/>
</dbReference>
<feature type="compositionally biased region" description="Basic residues" evidence="9">
    <location>
        <begin position="429"/>
        <end position="438"/>
    </location>
</feature>
<feature type="compositionally biased region" description="Acidic residues" evidence="9">
    <location>
        <begin position="455"/>
        <end position="464"/>
    </location>
</feature>
<feature type="region of interest" description="Disordered" evidence="9">
    <location>
        <begin position="414"/>
        <end position="464"/>
    </location>
</feature>
<dbReference type="Pfam" id="PF12626">
    <property type="entry name" value="PolyA_pol_arg_C"/>
    <property type="match status" value="1"/>
</dbReference>
<evidence type="ECO:0000259" key="12">
    <source>
        <dbReference type="Pfam" id="PF12627"/>
    </source>
</evidence>
<dbReference type="InterPro" id="IPR010206">
    <property type="entry name" value="PolA_pol_I"/>
</dbReference>
<evidence type="ECO:0000313" key="13">
    <source>
        <dbReference type="EMBL" id="MBK6974501.1"/>
    </source>
</evidence>
<dbReference type="Pfam" id="PF12627">
    <property type="entry name" value="PolyA_pol_RNAbd"/>
    <property type="match status" value="1"/>
</dbReference>
<feature type="domain" description="Poly A polymerase head" evidence="10">
    <location>
        <begin position="58"/>
        <end position="183"/>
    </location>
</feature>
<keyword evidence="6 7" id="KW-0804">Transcription</keyword>
<feature type="active site" evidence="7">
    <location>
        <position position="76"/>
    </location>
</feature>
<dbReference type="HAMAP" id="MF_00957">
    <property type="entry name" value="PolyA_pol"/>
    <property type="match status" value="1"/>
</dbReference>
<gene>
    <name evidence="7 13" type="primary">pcnB</name>
    <name evidence="13" type="ORF">IPH26_16680</name>
</gene>
<dbReference type="GO" id="GO:1990817">
    <property type="term" value="F:poly(A) RNA polymerase activity"/>
    <property type="evidence" value="ECO:0007669"/>
    <property type="project" value="UniProtKB-UniRule"/>
</dbReference>
<name>A0A9D7HSE0_9PROT</name>
<dbReference type="Gene3D" id="3.30.460.10">
    <property type="entry name" value="Beta Polymerase, domain 2"/>
    <property type="match status" value="1"/>
</dbReference>
<comment type="similarity">
    <text evidence="7 8">Belongs to the tRNA nucleotidyltransferase/poly(A) polymerase family.</text>
</comment>
<dbReference type="Pfam" id="PF01743">
    <property type="entry name" value="PolyA_pol"/>
    <property type="match status" value="1"/>
</dbReference>
<evidence type="ECO:0000256" key="7">
    <source>
        <dbReference type="HAMAP-Rule" id="MF_00957"/>
    </source>
</evidence>
<dbReference type="EMBL" id="JADJEV010000004">
    <property type="protein sequence ID" value="MBK6974501.1"/>
    <property type="molecule type" value="Genomic_DNA"/>
</dbReference>
<protein>
    <recommendedName>
        <fullName evidence="7">Poly(A) polymerase I</fullName>
        <shortName evidence="7">PAP I</shortName>
        <ecNumber evidence="7">2.7.7.19</ecNumber>
    </recommendedName>
</protein>
<dbReference type="NCBIfam" id="TIGR01942">
    <property type="entry name" value="pcnB"/>
    <property type="match status" value="1"/>
</dbReference>
<dbReference type="GO" id="GO:0043633">
    <property type="term" value="P:polyadenylation-dependent RNA catabolic process"/>
    <property type="evidence" value="ECO:0007669"/>
    <property type="project" value="InterPro"/>
</dbReference>
<evidence type="ECO:0000256" key="4">
    <source>
        <dbReference type="ARBA" id="ARBA00022840"/>
    </source>
</evidence>
<dbReference type="InterPro" id="IPR052191">
    <property type="entry name" value="tRNA_ntf/polyA_polymerase_I"/>
</dbReference>
<dbReference type="InterPro" id="IPR043519">
    <property type="entry name" value="NT_sf"/>
</dbReference>
<accession>A0A9D7HSE0</accession>
<keyword evidence="4 7" id="KW-0067">ATP-binding</keyword>
<dbReference type="GO" id="GO:0006397">
    <property type="term" value="P:mRNA processing"/>
    <property type="evidence" value="ECO:0007669"/>
    <property type="project" value="UniProtKB-KW"/>
</dbReference>
<dbReference type="PANTHER" id="PTHR43051:SF1">
    <property type="entry name" value="POLYNUCLEOTIDE ADENYLYLTRANSFERASE FAMILY PROTEIN"/>
    <property type="match status" value="1"/>
</dbReference>
<keyword evidence="13" id="KW-0548">Nucleotidyltransferase</keyword>
<evidence type="ECO:0000256" key="5">
    <source>
        <dbReference type="ARBA" id="ARBA00022884"/>
    </source>
</evidence>
<evidence type="ECO:0000256" key="6">
    <source>
        <dbReference type="ARBA" id="ARBA00023163"/>
    </source>
</evidence>
<feature type="domain" description="Polymerase A arginine-rich C-terminal" evidence="11">
    <location>
        <begin position="324"/>
        <end position="438"/>
    </location>
</feature>
<dbReference type="InterPro" id="IPR032828">
    <property type="entry name" value="PolyA_RNA-bd"/>
</dbReference>
<comment type="catalytic activity">
    <reaction evidence="7">
        <text>RNA(n) + ATP = RNA(n)-3'-adenine ribonucleotide + diphosphate</text>
        <dbReference type="Rhea" id="RHEA:11332"/>
        <dbReference type="Rhea" id="RHEA-COMP:14527"/>
        <dbReference type="Rhea" id="RHEA-COMP:17347"/>
        <dbReference type="ChEBI" id="CHEBI:30616"/>
        <dbReference type="ChEBI" id="CHEBI:33019"/>
        <dbReference type="ChEBI" id="CHEBI:140395"/>
        <dbReference type="ChEBI" id="CHEBI:173115"/>
        <dbReference type="EC" id="2.7.7.19"/>
    </reaction>
</comment>
<dbReference type="GO" id="GO:0005524">
    <property type="term" value="F:ATP binding"/>
    <property type="evidence" value="ECO:0007669"/>
    <property type="project" value="UniProtKB-UniRule"/>
</dbReference>
<evidence type="ECO:0000256" key="2">
    <source>
        <dbReference type="ARBA" id="ARBA00022679"/>
    </source>
</evidence>
<evidence type="ECO:0000256" key="1">
    <source>
        <dbReference type="ARBA" id="ARBA00022664"/>
    </source>
</evidence>
<keyword evidence="3 7" id="KW-0547">Nucleotide-binding</keyword>
<proteinExistence type="inferred from homology"/>
<evidence type="ECO:0000256" key="9">
    <source>
        <dbReference type="SAM" id="MobiDB-lite"/>
    </source>
</evidence>
<evidence type="ECO:0000259" key="11">
    <source>
        <dbReference type="Pfam" id="PF12626"/>
    </source>
</evidence>
<dbReference type="Gene3D" id="1.10.3090.10">
    <property type="entry name" value="cca-adding enzyme, domain 2"/>
    <property type="match status" value="1"/>
</dbReference>
<keyword evidence="5 7" id="KW-0694">RNA-binding</keyword>
<dbReference type="Proteomes" id="UP000807785">
    <property type="component" value="Unassembled WGS sequence"/>
</dbReference>
<dbReference type="EC" id="2.7.7.19" evidence="7"/>
<dbReference type="GO" id="GO:0003723">
    <property type="term" value="F:RNA binding"/>
    <property type="evidence" value="ECO:0007669"/>
    <property type="project" value="UniProtKB-UniRule"/>
</dbReference>
<reference evidence="13" key="1">
    <citation type="submission" date="2020-10" db="EMBL/GenBank/DDBJ databases">
        <title>Connecting structure to function with the recovery of over 1000 high-quality activated sludge metagenome-assembled genomes encoding full-length rRNA genes using long-read sequencing.</title>
        <authorList>
            <person name="Singleton C.M."/>
            <person name="Petriglieri F."/>
            <person name="Kristensen J.M."/>
            <person name="Kirkegaard R.H."/>
            <person name="Michaelsen T.Y."/>
            <person name="Andersen M.H."/>
            <person name="Karst S.M."/>
            <person name="Dueholm M.S."/>
            <person name="Nielsen P.H."/>
            <person name="Albertsen M."/>
        </authorList>
    </citation>
    <scope>NUCLEOTIDE SEQUENCE</scope>
    <source>
        <strain evidence="13">Bjer_18-Q3-R1-45_BAT3C.347</strain>
    </source>
</reference>
<comment type="caution">
    <text evidence="13">The sequence shown here is derived from an EMBL/GenBank/DDBJ whole genome shotgun (WGS) entry which is preliminary data.</text>
</comment>
<evidence type="ECO:0000256" key="8">
    <source>
        <dbReference type="RuleBase" id="RU003953"/>
    </source>
</evidence>